<organism evidence="1 2">
    <name type="scientific">Elysia crispata</name>
    <name type="common">lettuce slug</name>
    <dbReference type="NCBI Taxonomy" id="231223"/>
    <lineage>
        <taxon>Eukaryota</taxon>
        <taxon>Metazoa</taxon>
        <taxon>Spiralia</taxon>
        <taxon>Lophotrochozoa</taxon>
        <taxon>Mollusca</taxon>
        <taxon>Gastropoda</taxon>
        <taxon>Heterobranchia</taxon>
        <taxon>Euthyneura</taxon>
        <taxon>Panpulmonata</taxon>
        <taxon>Sacoglossa</taxon>
        <taxon>Placobranchoidea</taxon>
        <taxon>Plakobranchidae</taxon>
        <taxon>Elysia</taxon>
    </lineage>
</organism>
<proteinExistence type="predicted"/>
<name>A0AAE0Z8L0_9GAST</name>
<dbReference type="AlphaFoldDB" id="A0AAE0Z8L0"/>
<dbReference type="EMBL" id="JAWDGP010004450">
    <property type="protein sequence ID" value="KAK3764316.1"/>
    <property type="molecule type" value="Genomic_DNA"/>
</dbReference>
<dbReference type="Proteomes" id="UP001283361">
    <property type="component" value="Unassembled WGS sequence"/>
</dbReference>
<gene>
    <name evidence="1" type="ORF">RRG08_008798</name>
</gene>
<keyword evidence="2" id="KW-1185">Reference proteome</keyword>
<protein>
    <submittedName>
        <fullName evidence="1">Uncharacterized protein</fullName>
    </submittedName>
</protein>
<evidence type="ECO:0000313" key="2">
    <source>
        <dbReference type="Proteomes" id="UP001283361"/>
    </source>
</evidence>
<sequence length="164" mass="18828">MNLIPSIAPQGGVNFNMPIIIMSFHGFHDSEVSREVVYDYLLLYPLTRRDGVIGVLCRCGVRPELRPRTLYSRQSNIQALPYQPCRVWRAREIRKPLERVERYIEGGRLNASGLLANCRRSTVCSPFYLHQSAMRIKSSIAVQILNSPQSLDLVWPRRTRNSSV</sequence>
<accession>A0AAE0Z8L0</accession>
<comment type="caution">
    <text evidence="1">The sequence shown here is derived from an EMBL/GenBank/DDBJ whole genome shotgun (WGS) entry which is preliminary data.</text>
</comment>
<reference evidence="1" key="1">
    <citation type="journal article" date="2023" name="G3 (Bethesda)">
        <title>A reference genome for the long-term kleptoplast-retaining sea slug Elysia crispata morphotype clarki.</title>
        <authorList>
            <person name="Eastman K.E."/>
            <person name="Pendleton A.L."/>
            <person name="Shaikh M.A."/>
            <person name="Suttiyut T."/>
            <person name="Ogas R."/>
            <person name="Tomko P."/>
            <person name="Gavelis G."/>
            <person name="Widhalm J.R."/>
            <person name="Wisecaver J.H."/>
        </authorList>
    </citation>
    <scope>NUCLEOTIDE SEQUENCE</scope>
    <source>
        <strain evidence="1">ECLA1</strain>
    </source>
</reference>
<evidence type="ECO:0000313" key="1">
    <source>
        <dbReference type="EMBL" id="KAK3764316.1"/>
    </source>
</evidence>